<feature type="domain" description="Telomere ends associated alpha-helical" evidence="4">
    <location>
        <begin position="814"/>
        <end position="878"/>
    </location>
</feature>
<name>A0ABM4GDU0_DROKI</name>
<dbReference type="Pfam" id="PF22884">
    <property type="entry name" value="Tea_C"/>
    <property type="match status" value="1"/>
</dbReference>
<feature type="region of interest" description="Disordered" evidence="1">
    <location>
        <begin position="883"/>
        <end position="929"/>
    </location>
</feature>
<feature type="domain" description="Telomere ends associated alpha-helical" evidence="4">
    <location>
        <begin position="221"/>
        <end position="285"/>
    </location>
</feature>
<reference evidence="5" key="1">
    <citation type="submission" date="2025-05" db="UniProtKB">
        <authorList>
            <consortium name="RefSeq"/>
        </authorList>
    </citation>
    <scope>NUCLEOTIDE SEQUENCE [LARGE SCALE GENOMIC DNA]</scope>
    <source>
        <strain evidence="5">14028-0561.14</strain>
    </source>
</reference>
<feature type="region of interest" description="Disordered" evidence="1">
    <location>
        <begin position="767"/>
        <end position="796"/>
    </location>
</feature>
<dbReference type="PANTHER" id="PTHR46541">
    <property type="entry name" value="ZINC FINGER PROTEIN AEBP2"/>
    <property type="match status" value="1"/>
</dbReference>
<gene>
    <name evidence="6" type="primary">tea</name>
</gene>
<evidence type="ECO:0000256" key="1">
    <source>
        <dbReference type="SAM" id="MobiDB-lite"/>
    </source>
</evidence>
<evidence type="ECO:0000313" key="5">
    <source>
        <dbReference type="Proteomes" id="UP001652661"/>
    </source>
</evidence>
<dbReference type="RefSeq" id="XP_070140888.1">
    <property type="nucleotide sequence ID" value="XM_070284787.1"/>
</dbReference>
<dbReference type="Pfam" id="PF24236">
    <property type="entry name" value="Tea_helical"/>
    <property type="match status" value="4"/>
</dbReference>
<feature type="compositionally biased region" description="Polar residues" evidence="1">
    <location>
        <begin position="2084"/>
        <end position="2094"/>
    </location>
</feature>
<feature type="compositionally biased region" description="Basic and acidic residues" evidence="1">
    <location>
        <begin position="787"/>
        <end position="796"/>
    </location>
</feature>
<feature type="domain" description="Telomere ends associated alpha-helical" evidence="4">
    <location>
        <begin position="937"/>
        <end position="1001"/>
    </location>
</feature>
<feature type="domain" description="Telomere ends associated C-terminal" evidence="2">
    <location>
        <begin position="2253"/>
        <end position="2414"/>
    </location>
</feature>
<dbReference type="InterPro" id="IPR057624">
    <property type="entry name" value="Tea_helical"/>
</dbReference>
<feature type="compositionally biased region" description="Basic and acidic residues" evidence="1">
    <location>
        <begin position="908"/>
        <end position="929"/>
    </location>
</feature>
<feature type="region of interest" description="Disordered" evidence="1">
    <location>
        <begin position="1304"/>
        <end position="1323"/>
    </location>
</feature>
<feature type="compositionally biased region" description="Polar residues" evidence="1">
    <location>
        <begin position="2106"/>
        <end position="2122"/>
    </location>
</feature>
<feature type="region of interest" description="Disordered" evidence="1">
    <location>
        <begin position="2075"/>
        <end position="2132"/>
    </location>
</feature>
<feature type="region of interest" description="Disordered" evidence="1">
    <location>
        <begin position="1581"/>
        <end position="1634"/>
    </location>
</feature>
<evidence type="ECO:0000313" key="6">
    <source>
        <dbReference type="RefSeq" id="XP_070140888.1"/>
    </source>
</evidence>
<evidence type="ECO:0000259" key="4">
    <source>
        <dbReference type="Pfam" id="PF24236"/>
    </source>
</evidence>
<feature type="region of interest" description="Disordered" evidence="1">
    <location>
        <begin position="1515"/>
        <end position="1555"/>
    </location>
</feature>
<evidence type="ECO:0000259" key="2">
    <source>
        <dbReference type="Pfam" id="PF22884"/>
    </source>
</evidence>
<feature type="domain" description="Telomere ends associated alpha-helical" evidence="4">
    <location>
        <begin position="22"/>
        <end position="88"/>
    </location>
</feature>
<organism evidence="5 6">
    <name type="scientific">Drosophila kikkawai</name>
    <name type="common">Fruit fly</name>
    <dbReference type="NCBI Taxonomy" id="30033"/>
    <lineage>
        <taxon>Eukaryota</taxon>
        <taxon>Metazoa</taxon>
        <taxon>Ecdysozoa</taxon>
        <taxon>Arthropoda</taxon>
        <taxon>Hexapoda</taxon>
        <taxon>Insecta</taxon>
        <taxon>Pterygota</taxon>
        <taxon>Neoptera</taxon>
        <taxon>Endopterygota</taxon>
        <taxon>Diptera</taxon>
        <taxon>Brachycera</taxon>
        <taxon>Muscomorpha</taxon>
        <taxon>Ephydroidea</taxon>
        <taxon>Drosophilidae</taxon>
        <taxon>Drosophila</taxon>
        <taxon>Sophophora</taxon>
    </lineage>
</organism>
<dbReference type="GeneID" id="108078088"/>
<feature type="compositionally biased region" description="Basic and acidic residues" evidence="1">
    <location>
        <begin position="1530"/>
        <end position="1555"/>
    </location>
</feature>
<feature type="compositionally biased region" description="Basic and acidic residues" evidence="1">
    <location>
        <begin position="1581"/>
        <end position="1590"/>
    </location>
</feature>
<feature type="compositionally biased region" description="Polar residues" evidence="1">
    <location>
        <begin position="1857"/>
        <end position="1868"/>
    </location>
</feature>
<dbReference type="Proteomes" id="UP001652661">
    <property type="component" value="Chromosome 2R"/>
</dbReference>
<evidence type="ECO:0000259" key="3">
    <source>
        <dbReference type="Pfam" id="PF22889"/>
    </source>
</evidence>
<proteinExistence type="predicted"/>
<feature type="region of interest" description="Disordered" evidence="1">
    <location>
        <begin position="1424"/>
        <end position="1465"/>
    </location>
</feature>
<feature type="compositionally biased region" description="Polar residues" evidence="1">
    <location>
        <begin position="1620"/>
        <end position="1634"/>
    </location>
</feature>
<feature type="compositionally biased region" description="Basic and acidic residues" evidence="1">
    <location>
        <begin position="1433"/>
        <end position="1465"/>
    </location>
</feature>
<dbReference type="PANTHER" id="PTHR46541:SF1">
    <property type="entry name" value="ZINC FINGER PROTEIN AEBP2"/>
    <property type="match status" value="1"/>
</dbReference>
<dbReference type="InterPro" id="IPR052130">
    <property type="entry name" value="AEBP2/jing_C2H2-ZnF"/>
</dbReference>
<sequence length="2418" mass="274366">MSPPPKKPKMEDNRCSQKPVSFEQFKKIIENLPDICFNVQRDGVAGKGGKTLDECALWYYESFYKDPEVRKKYPYKLRACPMNIRTKLLSMPEPGPVGEPHQAAEGVLVKVARMGTFTFPVTFFAFRSSVNTEEVLRLTGIAKEERKTMLGNEKQCEVVLKKFYHSFYMFPDRQSTAFFKDDISLPFKQQLLKHGEPYDELAKNSVEKHATGNKRKSVVSYKVFAKYLENMHDIVWQLKMHEKRYIPLDFDKCTYALYLEFYLKPEIRESYTFKWRPCNLTTHKHLLSIPNKEYAQELRRTLPVQMPDFPKEEESTDVADADTPVQARDESISAVDVLRKSLKKPSRMPEPELKVKDEVIELSDDSEAATPPVLQQMKTLDQAVKEVSSPKKGQPSAADVLRKLTEKNNNSLETPTRINQSELEVEDEVVDIDVHSQAAYTMEKTPVLQGVKNVSPPKKGQPSAADVLRKLTEKNNNSLETPTRINQSELEVEDEVVDIDVHSQAAYTMEKTPVLRGVKNVSPPKKGQPSAADVLRKLTEENNNSLETPTRMHQAELEVEDEVVDIDVHSQAAYTMEKTPVLRGVKNVSPPKKGQPSATDVLRKLTEKNNNSLETPTRMHQAELEVEDEIIVDDMQNTPILHTDVEVNIGSHGRFMFPVSFETFRGCINYDEIIRPILKLKIKDKSQLANLILHPRNPICEKIFRRYYRSFYIFPDYRLKFEYRFSCPDKRVLKKLTEYAKPLNESAQKTMNQDKTMDQEVTNVAPAEQRKHNPAEEPETATVSAQKDNREVESIKDKEISEKAKKLSKLPVPFSVFKRYLRNIDEITQQMKLCDEYKEKSDTECAEEYYKEFYTSPEMRNKFEYKLRPCPAKMRDTLLAYAQQPKPEHSSSQGSDCVCLDDVPQTSTKEDTPSEELKNDPVKKSKAKESHENHVSFTLFKRYLSNLPEIVQQMLLCDDQRGKSEKECARDYYNAFYTSQEMRDRYPYKLKPCPGQMKNKLLSFPKKAHQIEEVSPEKQSEPCASICSSSDKFADNIIVTETNEVEVDSGEIPVETPNNFQQTEAILKQKSRKTSSNARRQKTFPNGASFEFPVSIDTFKRHINCDEIIKSLRVAYGQNETDQRDRDKELFHQFYCSFYVQKEVRQRHSYKFQNTDEELLEKLEEYAVPLNDMARQTISSVEAQGKENEKSGMAPPAPKDETLITISGIAYRFPVSFKTFQKYINYEDLKVGLANGLAKKKKSPEQVAEILGDEGSCLRLLRRYYLSFYTLANIRNKLEYNFNAAPLELSDKLLEWAKPINETTVPTGSVPQTKQGVPSAHSTPNLDAIREAELVNKIKNNIVTYRPHDLRKYISSRVASPTKQAALERDIVGSIQMEIPELVEQQPTSDKNIEAKTTSEKNIGGKTTSGKNIEAKTTSEKNIGAKTTSGKNIEGKTTSEKEKATSEKNMEAKKSSEKNIEGKKTSEKNIGVKATSEKNIGVKTTSEKNIGAKTASEKNIKEKTISEKNIEAKTTSEKNIEAKTTSGKNIEGKTTSEKTIKEKATTEKNIEAKTTSEKNIGAKTASEKTIIEKAISEKNIEANSTKKSESSSEITRPVSSNNKKVTKQPEENQNKENAKSQDGTGTSDSTAAKTQSMLEEAKKQFFAESSKDHKMAYLICTSQGLKRSIWRILYQLTLEEFKTYTSIHNGEDFYRKDEDLHPYYEHVVDKGNWPLNLYVRLPLLRQLLHSKGVHLGRLDLGQLSPKMIHWVEAEHTDFDKIVEMQFKERTGEEIDSVEQWFQEREDFYEACWLRDHWIYKVPQITNDDLQDESYVRDLPLPDFNGIVIKSLATAKSGDESSQTEILSISSSPDMVPDSQSCPPTQLSNSSNLVDISSIDIQSQVSQTSPALKSLATAKSGDGSSQAEILSMSSSTDMVPDSQSCPSTQLSNTSNFVDIGSVDMQSQVPDTPLDPLASQTETLASQTETLASQTETLASQTETLASQTETLASQTETLASVKQEPINFLNNMRGICDTNGCEWENIGLEEQIINLDSSQEEGSSLSCFAIPKPSETISSFQSLDSLLTATMFEDENSIEEEESQPKTSNNIQNLPEQPVEPAVKPEPSSTVAETNVIQPQVQPADNRKKKLPASNEVPSKRVRLMNDKVPQLRHEFRPLPLNACVRIETEIVGTNETTPTEQPHINPTPQPEVVPNTITPSQEFAQDNTLLASSQLAPLLDTVPPGVTVRKVNQKDQVGKNLSKVQKPTLRQTAIFRKLERFYFFASLTVQQIIQYRIEGHLQGATYQSAMLKIDGKCSLVRGPLLKILFPHLSPQLRSDLQQVLADMPEFVYSCRWRRVQKDPTEDLRKRVLFTFMDMAPEFGQFRLLFDTDSREWATCSEIGRWHAAERAETRPTDFEKVISPGILEKMREYKALMS</sequence>
<feature type="region of interest" description="Disordered" evidence="1">
    <location>
        <begin position="1910"/>
        <end position="1930"/>
    </location>
</feature>
<feature type="region of interest" description="Disordered" evidence="1">
    <location>
        <begin position="1849"/>
        <end position="1868"/>
    </location>
</feature>
<reference evidence="6" key="2">
    <citation type="submission" date="2025-08" db="UniProtKB">
        <authorList>
            <consortium name="RefSeq"/>
        </authorList>
    </citation>
    <scope>IDENTIFICATION</scope>
    <source>
        <strain evidence="6">14028-0561.14</strain>
        <tissue evidence="6">Whole fly</tissue>
    </source>
</reference>
<feature type="compositionally biased region" description="Basic and acidic residues" evidence="1">
    <location>
        <begin position="1607"/>
        <end position="1619"/>
    </location>
</feature>
<dbReference type="InterPro" id="IPR054729">
    <property type="entry name" value="Tea_mid"/>
</dbReference>
<accession>A0ABM4GDU0</accession>
<dbReference type="InterPro" id="IPR054730">
    <property type="entry name" value="Tea_C"/>
</dbReference>
<dbReference type="Pfam" id="PF22889">
    <property type="entry name" value="Tea_mid"/>
    <property type="match status" value="1"/>
</dbReference>
<feature type="domain" description="Telomere ends associated middle" evidence="3">
    <location>
        <begin position="1641"/>
        <end position="1798"/>
    </location>
</feature>
<protein>
    <submittedName>
        <fullName evidence="6">Protein telomere ends associated isoform X1</fullName>
    </submittedName>
</protein>
<keyword evidence="5" id="KW-1185">Reference proteome</keyword>